<keyword evidence="2" id="KW-1185">Reference proteome</keyword>
<dbReference type="Proteomes" id="UP001589858">
    <property type="component" value="Unassembled WGS sequence"/>
</dbReference>
<evidence type="ECO:0000313" key="1">
    <source>
        <dbReference type="EMBL" id="MFC0687099.1"/>
    </source>
</evidence>
<dbReference type="EMBL" id="JBHLTM010000081">
    <property type="protein sequence ID" value="MFC0687099.1"/>
    <property type="molecule type" value="Genomic_DNA"/>
</dbReference>
<name>A0ABV6SE49_9SPHN</name>
<proteinExistence type="predicted"/>
<dbReference type="RefSeq" id="WP_267221176.1">
    <property type="nucleotide sequence ID" value="NZ_JAPCWC010000009.1"/>
</dbReference>
<evidence type="ECO:0000313" key="2">
    <source>
        <dbReference type="Proteomes" id="UP001589858"/>
    </source>
</evidence>
<gene>
    <name evidence="1" type="ORF">ACFFF8_21165</name>
</gene>
<accession>A0ABV6SE49</accession>
<comment type="caution">
    <text evidence="1">The sequence shown here is derived from an EMBL/GenBank/DDBJ whole genome shotgun (WGS) entry which is preliminary data.</text>
</comment>
<organism evidence="1 2">
    <name type="scientific">Novosphingobium clariflavum</name>
    <dbReference type="NCBI Taxonomy" id="2029884"/>
    <lineage>
        <taxon>Bacteria</taxon>
        <taxon>Pseudomonadati</taxon>
        <taxon>Pseudomonadota</taxon>
        <taxon>Alphaproteobacteria</taxon>
        <taxon>Sphingomonadales</taxon>
        <taxon>Sphingomonadaceae</taxon>
        <taxon>Novosphingobium</taxon>
    </lineage>
</organism>
<reference evidence="1 2" key="1">
    <citation type="submission" date="2024-09" db="EMBL/GenBank/DDBJ databases">
        <authorList>
            <person name="Sun Q."/>
            <person name="Mori K."/>
        </authorList>
    </citation>
    <scope>NUCLEOTIDE SEQUENCE [LARGE SCALE GENOMIC DNA]</scope>
    <source>
        <strain evidence="1 2">CICC 11035S</strain>
    </source>
</reference>
<protein>
    <submittedName>
        <fullName evidence="1">Uncharacterized protein</fullName>
    </submittedName>
</protein>
<sequence length="131" mass="14727">MYTRRDSFAMTPCWFKGAHQPEGRRRREEDGSVLCTCRFCRKEIRSREGKTWSLAEGLDLDALAAACLSSHFSVVDVVDGLVIARYPIGADLGEDEIAVLRARIAETHGVDDDGDLEIRLVSHKALLDRRH</sequence>